<evidence type="ECO:0008006" key="4">
    <source>
        <dbReference type="Google" id="ProtNLM"/>
    </source>
</evidence>
<proteinExistence type="predicted"/>
<dbReference type="EMBL" id="BOOJ01000080">
    <property type="protein sequence ID" value="GIH97283.1"/>
    <property type="molecule type" value="Genomic_DNA"/>
</dbReference>
<accession>A0A8J3SMP9</accession>
<gene>
    <name evidence="2" type="ORF">Psi01_79130</name>
</gene>
<dbReference type="Pfam" id="PF11387">
    <property type="entry name" value="DUF2795"/>
    <property type="match status" value="1"/>
</dbReference>
<organism evidence="2 3">
    <name type="scientific">Planobispora siamensis</name>
    <dbReference type="NCBI Taxonomy" id="936338"/>
    <lineage>
        <taxon>Bacteria</taxon>
        <taxon>Bacillati</taxon>
        <taxon>Actinomycetota</taxon>
        <taxon>Actinomycetes</taxon>
        <taxon>Streptosporangiales</taxon>
        <taxon>Streptosporangiaceae</taxon>
        <taxon>Planobispora</taxon>
    </lineage>
</organism>
<reference evidence="2 3" key="1">
    <citation type="submission" date="2021-01" db="EMBL/GenBank/DDBJ databases">
        <title>Whole genome shotgun sequence of Planobispora siamensis NBRC 107568.</title>
        <authorList>
            <person name="Komaki H."/>
            <person name="Tamura T."/>
        </authorList>
    </citation>
    <scope>NUCLEOTIDE SEQUENCE [LARGE SCALE GENOMIC DNA]</scope>
    <source>
        <strain evidence="2 3">NBRC 107568</strain>
    </source>
</reference>
<dbReference type="AlphaFoldDB" id="A0A8J3SMP9"/>
<evidence type="ECO:0000256" key="1">
    <source>
        <dbReference type="SAM" id="MobiDB-lite"/>
    </source>
</evidence>
<feature type="region of interest" description="Disordered" evidence="1">
    <location>
        <begin position="62"/>
        <end position="98"/>
    </location>
</feature>
<evidence type="ECO:0000313" key="3">
    <source>
        <dbReference type="Proteomes" id="UP000619788"/>
    </source>
</evidence>
<comment type="caution">
    <text evidence="2">The sequence shown here is derived from an EMBL/GenBank/DDBJ whole genome shotgun (WGS) entry which is preliminary data.</text>
</comment>
<evidence type="ECO:0000313" key="2">
    <source>
        <dbReference type="EMBL" id="GIH97283.1"/>
    </source>
</evidence>
<dbReference type="RefSeq" id="WP_204069283.1">
    <property type="nucleotide sequence ID" value="NZ_BOOJ01000080.1"/>
</dbReference>
<dbReference type="InterPro" id="IPR021527">
    <property type="entry name" value="DUF2795"/>
</dbReference>
<keyword evidence="3" id="KW-1185">Reference proteome</keyword>
<dbReference type="Proteomes" id="UP000619788">
    <property type="component" value="Unassembled WGS sequence"/>
</dbReference>
<protein>
    <recommendedName>
        <fullName evidence="4">DUF2795 domain-containing protein</fullName>
    </recommendedName>
</protein>
<sequence length="98" mass="10679">MTLKTDPDLVRSALMSLDYPADKQTVVRHAIGAGAQDEAIRALSALPLGTYDNIDEILRSIPRDPAEEEDLDAGERGLQSRAKSVGSRGRIAEHLREP</sequence>
<name>A0A8J3SMP9_9ACTN</name>